<gene>
    <name evidence="4" type="primary">LOC111104841</name>
</gene>
<feature type="domain" description="N-acetyltransferase" evidence="2">
    <location>
        <begin position="176"/>
        <end position="307"/>
    </location>
</feature>
<dbReference type="RefSeq" id="XP_022294709.1">
    <property type="nucleotide sequence ID" value="XM_022439001.1"/>
</dbReference>
<evidence type="ECO:0000313" key="3">
    <source>
        <dbReference type="Proteomes" id="UP000694844"/>
    </source>
</evidence>
<dbReference type="KEGG" id="cvn:111104841"/>
<keyword evidence="1" id="KW-0012">Acyltransferase</keyword>
<protein>
    <recommendedName>
        <fullName evidence="1">Glycine N-acyltransferase-like protein</fullName>
        <ecNumber evidence="1">2.3.1.-</ecNumber>
    </recommendedName>
</protein>
<comment type="similarity">
    <text evidence="1">Belongs to the glycine N-acyltransferase family.</text>
</comment>
<organism evidence="3 4">
    <name type="scientific">Crassostrea virginica</name>
    <name type="common">Eastern oyster</name>
    <dbReference type="NCBI Taxonomy" id="6565"/>
    <lineage>
        <taxon>Eukaryota</taxon>
        <taxon>Metazoa</taxon>
        <taxon>Spiralia</taxon>
        <taxon>Lophotrochozoa</taxon>
        <taxon>Mollusca</taxon>
        <taxon>Bivalvia</taxon>
        <taxon>Autobranchia</taxon>
        <taxon>Pteriomorphia</taxon>
        <taxon>Ostreida</taxon>
        <taxon>Ostreoidea</taxon>
        <taxon>Ostreidae</taxon>
        <taxon>Crassostrea</taxon>
    </lineage>
</organism>
<dbReference type="AlphaFoldDB" id="A0A8B8AWQ2"/>
<dbReference type="PROSITE" id="PS51186">
    <property type="entry name" value="GNAT"/>
    <property type="match status" value="1"/>
</dbReference>
<reference evidence="4" key="1">
    <citation type="submission" date="2025-08" db="UniProtKB">
        <authorList>
            <consortium name="RefSeq"/>
        </authorList>
    </citation>
    <scope>IDENTIFICATION</scope>
    <source>
        <tissue evidence="4">Whole sample</tissue>
    </source>
</reference>
<dbReference type="SUPFAM" id="SSF55729">
    <property type="entry name" value="Acyl-CoA N-acyltransferases (Nat)"/>
    <property type="match status" value="1"/>
</dbReference>
<dbReference type="Proteomes" id="UP000694844">
    <property type="component" value="Chromosome 7"/>
</dbReference>
<dbReference type="Pfam" id="PF08445">
    <property type="entry name" value="FR47"/>
    <property type="match status" value="1"/>
</dbReference>
<accession>A0A8B8AWQ2</accession>
<evidence type="ECO:0000256" key="1">
    <source>
        <dbReference type="RuleBase" id="RU368002"/>
    </source>
</evidence>
<evidence type="ECO:0000313" key="4">
    <source>
        <dbReference type="RefSeq" id="XP_022294709.1"/>
    </source>
</evidence>
<dbReference type="EC" id="2.3.1.-" evidence="1"/>
<dbReference type="InterPro" id="IPR016181">
    <property type="entry name" value="Acyl_CoA_acyltransferase"/>
</dbReference>
<evidence type="ECO:0000259" key="2">
    <source>
        <dbReference type="PROSITE" id="PS51186"/>
    </source>
</evidence>
<keyword evidence="1" id="KW-0808">Transferase</keyword>
<proteinExistence type="inferred from homology"/>
<dbReference type="Gene3D" id="3.40.630.30">
    <property type="match status" value="1"/>
</dbReference>
<dbReference type="InterPro" id="IPR000182">
    <property type="entry name" value="GNAT_dom"/>
</dbReference>
<name>A0A8B8AWQ2_CRAVI</name>
<dbReference type="InterPro" id="IPR013653">
    <property type="entry name" value="GCN5-like_dom"/>
</dbReference>
<dbReference type="InterPro" id="IPR010313">
    <property type="entry name" value="Glycine_N-acyltransferase"/>
</dbReference>
<dbReference type="GO" id="GO:0047961">
    <property type="term" value="F:glycine N-acyltransferase activity"/>
    <property type="evidence" value="ECO:0007669"/>
    <property type="project" value="InterPro"/>
</dbReference>
<keyword evidence="3" id="KW-1185">Reference proteome</keyword>
<dbReference type="GO" id="GO:0005739">
    <property type="term" value="C:mitochondrion"/>
    <property type="evidence" value="ECO:0007669"/>
    <property type="project" value="InterPro"/>
</dbReference>
<dbReference type="PANTHER" id="PTHR15298:SF1">
    <property type="entry name" value="GLYCINE N-ACYLTRANSFERASE-LIKE PROTEIN"/>
    <property type="match status" value="1"/>
</dbReference>
<dbReference type="OrthoDB" id="6141385at2759"/>
<dbReference type="PANTHER" id="PTHR15298">
    <property type="entry name" value="L-COA N-ACYLTRANSFERASE-RELATED"/>
    <property type="match status" value="1"/>
</dbReference>
<sequence length="307" mass="35067">MEPHKILPAEYDILEQQMKNALPLSICAFVHFKLMRTRNLLERKNILVNSWPDPSVVVIVDNKGCNQQNPSSGTANVYKYMHIAIFYMQDWGILPSAVTFCKGPEFVRSLKALIQLASKNVPSPILVVGCSTDVIDALVNLYECKASCPFKPAQENALVYTLPPKNISPPTIPDGFRVSELGERHIDPVKKSWRYAEEYEQFFSMDRWLRYHFSNFPTLCIETEEGLPVAWELQQDYGAIGMLHVVPEFRRKKLGSVVTMALAEKMNNEGQMVFACVNEKNETGKTFHETNGYIRLAFDLCFCSYFF</sequence>
<dbReference type="GeneID" id="111104841"/>